<keyword evidence="1" id="KW-0812">Transmembrane</keyword>
<gene>
    <name evidence="3" type="ORF">FNV43_RR25071</name>
</gene>
<dbReference type="PROSITE" id="PS51934">
    <property type="entry name" value="LRAT"/>
    <property type="match status" value="1"/>
</dbReference>
<comment type="caution">
    <text evidence="3">The sequence shown here is derived from an EMBL/GenBank/DDBJ whole genome shotgun (WGS) entry which is preliminary data.</text>
</comment>
<proteinExistence type="predicted"/>
<dbReference type="EMBL" id="VOIH02000011">
    <property type="protein sequence ID" value="KAF3433968.1"/>
    <property type="molecule type" value="Genomic_DNA"/>
</dbReference>
<evidence type="ECO:0000313" key="4">
    <source>
        <dbReference type="Proteomes" id="UP000796880"/>
    </source>
</evidence>
<evidence type="ECO:0000256" key="1">
    <source>
        <dbReference type="SAM" id="Phobius"/>
    </source>
</evidence>
<dbReference type="Proteomes" id="UP000796880">
    <property type="component" value="Unassembled WGS sequence"/>
</dbReference>
<protein>
    <recommendedName>
        <fullName evidence="2">LRAT domain-containing protein</fullName>
    </recommendedName>
</protein>
<feature type="transmembrane region" description="Helical" evidence="1">
    <location>
        <begin position="237"/>
        <end position="255"/>
    </location>
</feature>
<reference evidence="3" key="1">
    <citation type="submission" date="2020-03" db="EMBL/GenBank/DDBJ databases">
        <title>A high-quality chromosome-level genome assembly of a woody plant with both climbing and erect habits, Rhamnella rubrinervis.</title>
        <authorList>
            <person name="Lu Z."/>
            <person name="Yang Y."/>
            <person name="Zhu X."/>
            <person name="Sun Y."/>
        </authorList>
    </citation>
    <scope>NUCLEOTIDE SEQUENCE</scope>
    <source>
        <strain evidence="3">BYM</strain>
        <tissue evidence="3">Leaf</tissue>
    </source>
</reference>
<dbReference type="PANTHER" id="PTHR46137">
    <property type="entry name" value="OS05G0310600 PROTEIN"/>
    <property type="match status" value="1"/>
</dbReference>
<dbReference type="OrthoDB" id="421951at2759"/>
<dbReference type="InterPro" id="IPR007053">
    <property type="entry name" value="LRAT_dom"/>
</dbReference>
<keyword evidence="4" id="KW-1185">Reference proteome</keyword>
<evidence type="ECO:0000313" key="3">
    <source>
        <dbReference type="EMBL" id="KAF3433968.1"/>
    </source>
</evidence>
<dbReference type="Gene3D" id="3.90.1720.10">
    <property type="entry name" value="endopeptidase domain like (from Nostoc punctiforme)"/>
    <property type="match status" value="1"/>
</dbReference>
<keyword evidence="1" id="KW-1133">Transmembrane helix</keyword>
<evidence type="ECO:0000259" key="2">
    <source>
        <dbReference type="PROSITE" id="PS51934"/>
    </source>
</evidence>
<feature type="transmembrane region" description="Helical" evidence="1">
    <location>
        <begin position="158"/>
        <end position="177"/>
    </location>
</feature>
<organism evidence="3 4">
    <name type="scientific">Rhamnella rubrinervis</name>
    <dbReference type="NCBI Taxonomy" id="2594499"/>
    <lineage>
        <taxon>Eukaryota</taxon>
        <taxon>Viridiplantae</taxon>
        <taxon>Streptophyta</taxon>
        <taxon>Embryophyta</taxon>
        <taxon>Tracheophyta</taxon>
        <taxon>Spermatophyta</taxon>
        <taxon>Magnoliopsida</taxon>
        <taxon>eudicotyledons</taxon>
        <taxon>Gunneridae</taxon>
        <taxon>Pentapetalae</taxon>
        <taxon>rosids</taxon>
        <taxon>fabids</taxon>
        <taxon>Rosales</taxon>
        <taxon>Rhamnaceae</taxon>
        <taxon>rhamnoid group</taxon>
        <taxon>Rhamneae</taxon>
        <taxon>Rhamnella</taxon>
    </lineage>
</organism>
<sequence length="265" mass="29754">MGWFSNKIGIEDLKHGDHIYTRRHGYSYSHHGIYEGDGNVIHLTRGPGSNIGFSSFPSHPSEGPVVSCSLQEFLSGGDLYIFEYGVNALFFLIKRSGTCTRAYSDPPEQVLYRASFLLADGFGDYDLSNNNCEDFAFYCKTELLDLKGSRKTGTSGQIASFVAAITTIFAYIVMPYGCLPTSFTGLPLMFCFFYCNSRLHFDAGSRTSYILEKVPVENFNQLSYSEHEYWMESGRKWIPMLALSALIVCMHHLVLDSRDDNSSMA</sequence>
<feature type="domain" description="LRAT" evidence="2">
    <location>
        <begin position="20"/>
        <end position="148"/>
    </location>
</feature>
<dbReference type="Pfam" id="PF04970">
    <property type="entry name" value="LRAT"/>
    <property type="match status" value="1"/>
</dbReference>
<accession>A0A8K0DTL7</accession>
<keyword evidence="1" id="KW-0472">Membrane</keyword>
<dbReference type="PANTHER" id="PTHR46137:SF3">
    <property type="entry name" value="OS05G0310600 PROTEIN"/>
    <property type="match status" value="1"/>
</dbReference>
<dbReference type="AlphaFoldDB" id="A0A8K0DTL7"/>
<name>A0A8K0DTL7_9ROSA</name>